<dbReference type="AlphaFoldDB" id="A0A3L7AEC2"/>
<sequence>MSTPHNGSTAEQIDQLLAEIDITPIGPQERALIDQAVALADEAGDEERAYQARMRLTSSAHMTGDTDAMLASFGWCVGKFDQDPVRFPSEAGGGNDLLFQYKWMAGRVASNPAFPLSQLDAIHADMSERYRRAGVSQSGVLQSRFSTAMDTGDFVAAGRYRDERELIPRDDYSHCEACVRAEDAAYFRRIGQEDKALALFDEIMEQGLTCGEEPESVEANSLLTLLRAGRLDEARAVHLRSYRVARHSPDGLAMIADHLVFCAVTGNESRGLSILERLLRDLTVDPLNRALIFSSRVSIAVFLDAVTRAGAGDTPIRGAQNPDLAALLGADLGENPTAASLATALWAGAEELAGEFNARNGNDDFTGRIARARQLATEHYDLPIAGERFTPPAELEQDTQAEPTSAADWLFRAQTAMFESDQAAVLAAVDKGLAIEDGDAEARVRLYSCVIQTLIAAEQTEGAQQALTERIAVLRASGHPEQADLEERFGLLMFSTATPEDEEALLAELERARVAGAPLEVIADLLFVIADLRMRAQRPAEAQPLALEALALTEDGPARLLESARTLAAFTLLYTEDAPGAAAHLDALLATEGAPHVRMQALRLRAQIHGMLGTPRAGIPLADELLARTARGTNRENTIQAAQLAANLLNDDERPGEAAARIEYAIDLAQRAESEQLIGLRFLLGRYQLNAGAFESATENLDEAYRAEEAAEAPPAARAETLFWLAQAAQGAEENGLAYGAFSRAIELASEGEAFELAARAGILLGQLCNGFNDPEAIEILERALAHAEKVEDADLIAAARHRLGQTRATHGDAAGLEELDAVLAFAQERGADWLIADVTDSRARALGALGRIDEAIPAALTAADAYADCGDEGNAAMSELFVARVLAQAERAEEAVPMYGASIDRLPVGSPAFVGLNLELGALLEQLGRHPEAAAARARAEQAPEQ</sequence>
<name>A0A3L7AEC2_9MICO</name>
<protein>
    <recommendedName>
        <fullName evidence="3">Tetratricopeptide repeat protein</fullName>
    </recommendedName>
</protein>
<keyword evidence="2" id="KW-1185">Reference proteome</keyword>
<evidence type="ECO:0008006" key="3">
    <source>
        <dbReference type="Google" id="ProtNLM"/>
    </source>
</evidence>
<proteinExistence type="predicted"/>
<dbReference type="Proteomes" id="UP000269438">
    <property type="component" value="Unassembled WGS sequence"/>
</dbReference>
<evidence type="ECO:0000313" key="1">
    <source>
        <dbReference type="EMBL" id="RLP78816.1"/>
    </source>
</evidence>
<gene>
    <name evidence="1" type="ORF">D9V34_17205</name>
</gene>
<comment type="caution">
    <text evidence="1">The sequence shown here is derived from an EMBL/GenBank/DDBJ whole genome shotgun (WGS) entry which is preliminary data.</text>
</comment>
<dbReference type="OrthoDB" id="56388at2"/>
<reference evidence="1 2" key="1">
    <citation type="submission" date="2018-10" db="EMBL/GenBank/DDBJ databases">
        <authorList>
            <person name="Li J."/>
        </authorList>
    </citation>
    <scope>NUCLEOTIDE SEQUENCE [LARGE SCALE GENOMIC DNA]</scope>
    <source>
        <strain evidence="1 2">JCM 11654</strain>
    </source>
</reference>
<dbReference type="Gene3D" id="1.25.40.10">
    <property type="entry name" value="Tetratricopeptide repeat domain"/>
    <property type="match status" value="1"/>
</dbReference>
<accession>A0A3L7AEC2</accession>
<dbReference type="SUPFAM" id="SSF48452">
    <property type="entry name" value="TPR-like"/>
    <property type="match status" value="1"/>
</dbReference>
<evidence type="ECO:0000313" key="2">
    <source>
        <dbReference type="Proteomes" id="UP000269438"/>
    </source>
</evidence>
<dbReference type="InterPro" id="IPR011990">
    <property type="entry name" value="TPR-like_helical_dom_sf"/>
</dbReference>
<organism evidence="1 2">
    <name type="scientific">Mycetocola lacteus</name>
    <dbReference type="NCBI Taxonomy" id="76637"/>
    <lineage>
        <taxon>Bacteria</taxon>
        <taxon>Bacillati</taxon>
        <taxon>Actinomycetota</taxon>
        <taxon>Actinomycetes</taxon>
        <taxon>Micrococcales</taxon>
        <taxon>Microbacteriaceae</taxon>
        <taxon>Mycetocola</taxon>
    </lineage>
</organism>
<dbReference type="RefSeq" id="WP_121689695.1">
    <property type="nucleotide sequence ID" value="NZ_RCUY01000017.1"/>
</dbReference>
<dbReference type="EMBL" id="RCUY01000017">
    <property type="protein sequence ID" value="RLP78816.1"/>
    <property type="molecule type" value="Genomic_DNA"/>
</dbReference>